<keyword evidence="1" id="KW-0812">Transmembrane</keyword>
<accession>A0A7G1Q7T5</accession>
<keyword evidence="1" id="KW-0472">Membrane</keyword>
<evidence type="ECO:0000256" key="1">
    <source>
        <dbReference type="SAM" id="Phobius"/>
    </source>
</evidence>
<feature type="transmembrane region" description="Helical" evidence="1">
    <location>
        <begin position="135"/>
        <end position="153"/>
    </location>
</feature>
<dbReference type="InterPro" id="IPR000917">
    <property type="entry name" value="Sulfatase_N"/>
</dbReference>
<feature type="transmembrane region" description="Helical" evidence="1">
    <location>
        <begin position="65"/>
        <end position="85"/>
    </location>
</feature>
<keyword evidence="4" id="KW-1185">Reference proteome</keyword>
<dbReference type="KEGG" id="ntg:NSCAC_0313"/>
<evidence type="ECO:0000313" key="4">
    <source>
        <dbReference type="Proteomes" id="UP000516072"/>
    </source>
</evidence>
<protein>
    <recommendedName>
        <fullName evidence="2">Sulfatase N-terminal domain-containing protein</fullName>
    </recommendedName>
</protein>
<keyword evidence="1" id="KW-1133">Transmembrane helix</keyword>
<evidence type="ECO:0000313" key="3">
    <source>
        <dbReference type="EMBL" id="CAB1274726.1"/>
    </source>
</evidence>
<dbReference type="Pfam" id="PF00884">
    <property type="entry name" value="Sulfatase"/>
    <property type="match status" value="1"/>
</dbReference>
<sequence>MINPQKKHIDYLSHISSILFTIGLIIIPNFLFWGISLKFHVARPIFNLDYFIAGALFATRFKPIAYLFFAAALSFDFLAIGGLIFPFVRIQDLNYLLSMLPHAAFIWQLGTVVTLFTIIGFVYLFFKFSHKIKPVVALAALLLSFTVYQVYALQPSFREADKFYSTSNKLIDSQGYFFISTHLISFIDNFYTSADPLFQVGFKGQTHDWVKSSPKDLNQKLLLIIAESWGVMKNSQIQKAIISPLLNQSSQFDWLEQGTLASRFSTVRAELQELCGLDTHHYNLKPLTQGFEDCLPWQLANQGYQTVSIHGSTGLMYDRLYWYPRAGFEESHFKETDDWHTQCYSFPGICDREIINRYLPYAFEDNKKRFVYYLTLNTHPLYDLRDLHKDIFNCATYGIPEKSETCRIAKLHTQFFDDLAQIVNKSTMTGVEVIIIGDHQPRIFDSKEFQKYLEDDRVSWMHFRIKDKNKDSPQI</sequence>
<gene>
    <name evidence="3" type="ORF">NSCAC_0313</name>
</gene>
<dbReference type="RefSeq" id="WP_197744680.1">
    <property type="nucleotide sequence ID" value="NZ_LR778175.1"/>
</dbReference>
<dbReference type="SUPFAM" id="SSF53649">
    <property type="entry name" value="Alkaline phosphatase-like"/>
    <property type="match status" value="1"/>
</dbReference>
<dbReference type="Gene3D" id="3.40.720.10">
    <property type="entry name" value="Alkaline Phosphatase, subunit A"/>
    <property type="match status" value="1"/>
</dbReference>
<dbReference type="InterPro" id="IPR017850">
    <property type="entry name" value="Alkaline_phosphatase_core_sf"/>
</dbReference>
<dbReference type="Proteomes" id="UP000516072">
    <property type="component" value="Chromosome"/>
</dbReference>
<dbReference type="EMBL" id="LR778175">
    <property type="protein sequence ID" value="CAB1274726.1"/>
    <property type="molecule type" value="Genomic_DNA"/>
</dbReference>
<proteinExistence type="predicted"/>
<reference evidence="3 4" key="1">
    <citation type="submission" date="2020-03" db="EMBL/GenBank/DDBJ databases">
        <authorList>
            <person name="Picone N."/>
        </authorList>
    </citation>
    <scope>NUCLEOTIDE SEQUENCE [LARGE SCALE GENOMIC DNA]</scope>
    <source>
        <strain evidence="3">NSCAC1</strain>
    </source>
</reference>
<feature type="domain" description="Sulfatase N-terminal" evidence="2">
    <location>
        <begin position="221"/>
        <end position="389"/>
    </location>
</feature>
<evidence type="ECO:0000259" key="2">
    <source>
        <dbReference type="Pfam" id="PF00884"/>
    </source>
</evidence>
<organism evidence="3 4">
    <name type="scientific">Candidatus Nitrosacidococcus tergens</name>
    <dbReference type="NCBI Taxonomy" id="553981"/>
    <lineage>
        <taxon>Bacteria</taxon>
        <taxon>Pseudomonadati</taxon>
        <taxon>Pseudomonadota</taxon>
        <taxon>Gammaproteobacteria</taxon>
        <taxon>Chromatiales</taxon>
        <taxon>Chromatiaceae</taxon>
        <taxon>Candidatus Nitrosacidococcus</taxon>
    </lineage>
</organism>
<feature type="transmembrane region" description="Helical" evidence="1">
    <location>
        <begin position="12"/>
        <end position="35"/>
    </location>
</feature>
<feature type="transmembrane region" description="Helical" evidence="1">
    <location>
        <begin position="105"/>
        <end position="126"/>
    </location>
</feature>
<dbReference type="AlphaFoldDB" id="A0A7G1Q7T5"/>
<name>A0A7G1Q7T5_9GAMM</name>